<dbReference type="InterPro" id="IPR005545">
    <property type="entry name" value="YCII"/>
</dbReference>
<dbReference type="Pfam" id="PF03795">
    <property type="entry name" value="YCII"/>
    <property type="match status" value="1"/>
</dbReference>
<dbReference type="InterPro" id="IPR051807">
    <property type="entry name" value="Sec-metab_biosynth-assoc"/>
</dbReference>
<protein>
    <recommendedName>
        <fullName evidence="2">YCII-related domain-containing protein</fullName>
    </recommendedName>
</protein>
<sequence length="98" mass="10691">MLYACICKDKPNVSELRQQTREAHLEHLRGHAGAIVSAGPLLGEDGSTPVGSLLIVEAESLDAARAMMDADPYAKAGLFDQINVYPWRWVLGTVNLQE</sequence>
<feature type="domain" description="YCII-related" evidence="2">
    <location>
        <begin position="1"/>
        <end position="88"/>
    </location>
</feature>
<dbReference type="SUPFAM" id="SSF54909">
    <property type="entry name" value="Dimeric alpha+beta barrel"/>
    <property type="match status" value="1"/>
</dbReference>
<dbReference type="AlphaFoldDB" id="A0A397PD49"/>
<dbReference type="RefSeq" id="WP_119062296.1">
    <property type="nucleotide sequence ID" value="NZ_QXDF01000003.1"/>
</dbReference>
<proteinExistence type="inferred from homology"/>
<dbReference type="PANTHER" id="PTHR33606">
    <property type="entry name" value="PROTEIN YCII"/>
    <property type="match status" value="1"/>
</dbReference>
<dbReference type="InterPro" id="IPR011008">
    <property type="entry name" value="Dimeric_a/b-barrel"/>
</dbReference>
<evidence type="ECO:0000256" key="1">
    <source>
        <dbReference type="ARBA" id="ARBA00007689"/>
    </source>
</evidence>
<gene>
    <name evidence="3" type="ORF">BXY53_2505</name>
</gene>
<keyword evidence="4" id="KW-1185">Reference proteome</keyword>
<evidence type="ECO:0000313" key="4">
    <source>
        <dbReference type="Proteomes" id="UP000266273"/>
    </source>
</evidence>
<accession>A0A397PD49</accession>
<dbReference type="PANTHER" id="PTHR33606:SF3">
    <property type="entry name" value="PROTEIN YCII"/>
    <property type="match status" value="1"/>
</dbReference>
<dbReference type="EMBL" id="QXDF01000003">
    <property type="protein sequence ID" value="RIA47426.1"/>
    <property type="molecule type" value="Genomic_DNA"/>
</dbReference>
<evidence type="ECO:0000313" key="3">
    <source>
        <dbReference type="EMBL" id="RIA47426.1"/>
    </source>
</evidence>
<dbReference type="OrthoDB" id="2293521at2"/>
<dbReference type="Proteomes" id="UP000266273">
    <property type="component" value="Unassembled WGS sequence"/>
</dbReference>
<name>A0A397PD49_9HYPH</name>
<dbReference type="Gene3D" id="3.30.70.1060">
    <property type="entry name" value="Dimeric alpha+beta barrel"/>
    <property type="match status" value="1"/>
</dbReference>
<reference evidence="3 4" key="1">
    <citation type="submission" date="2018-08" db="EMBL/GenBank/DDBJ databases">
        <title>Genomic Encyclopedia of Archaeal and Bacterial Type Strains, Phase II (KMG-II): from individual species to whole genera.</title>
        <authorList>
            <person name="Goeker M."/>
        </authorList>
    </citation>
    <scope>NUCLEOTIDE SEQUENCE [LARGE SCALE GENOMIC DNA]</scope>
    <source>
        <strain evidence="3 4">DSM 5002</strain>
    </source>
</reference>
<organism evidence="3 4">
    <name type="scientific">Dichotomicrobium thermohalophilum</name>
    <dbReference type="NCBI Taxonomy" id="933063"/>
    <lineage>
        <taxon>Bacteria</taxon>
        <taxon>Pseudomonadati</taxon>
        <taxon>Pseudomonadota</taxon>
        <taxon>Alphaproteobacteria</taxon>
        <taxon>Hyphomicrobiales</taxon>
        <taxon>Hyphomicrobiaceae</taxon>
        <taxon>Dichotomicrobium</taxon>
    </lineage>
</organism>
<evidence type="ECO:0000259" key="2">
    <source>
        <dbReference type="Pfam" id="PF03795"/>
    </source>
</evidence>
<comment type="caution">
    <text evidence="3">The sequence shown here is derived from an EMBL/GenBank/DDBJ whole genome shotgun (WGS) entry which is preliminary data.</text>
</comment>
<comment type="similarity">
    <text evidence="1">Belongs to the YciI family.</text>
</comment>